<comment type="similarity">
    <text evidence="17">Belongs to the NnrD/CARKD family.</text>
</comment>
<dbReference type="GO" id="GO:0046872">
    <property type="term" value="F:metal ion binding"/>
    <property type="evidence" value="ECO:0007669"/>
    <property type="project" value="UniProtKB-UniRule"/>
</dbReference>
<protein>
    <recommendedName>
        <fullName evidence="19">Bifunctional NAD(P)H-hydrate repair enzyme</fullName>
    </recommendedName>
    <alternativeName>
        <fullName evidence="19">Nicotinamide nucleotide repair protein</fullName>
    </alternativeName>
    <domain>
        <recommendedName>
            <fullName evidence="19">ADP-dependent (S)-NAD(P)H-hydrate dehydratase</fullName>
            <ecNumber evidence="19">4.2.1.136</ecNumber>
        </recommendedName>
        <alternativeName>
            <fullName evidence="19">ADP-dependent NAD(P)HX dehydratase</fullName>
        </alternativeName>
    </domain>
    <domain>
        <recommendedName>
            <fullName evidence="19">NAD(P)H-hydrate epimerase</fullName>
            <ecNumber evidence="19">5.1.99.6</ecNumber>
        </recommendedName>
    </domain>
</protein>
<feature type="binding site" evidence="17">
    <location>
        <position position="237"/>
    </location>
    <ligand>
        <name>(6S)-NADPHX</name>
        <dbReference type="ChEBI" id="CHEBI:64076"/>
    </ligand>
</feature>
<evidence type="ECO:0000256" key="16">
    <source>
        <dbReference type="ARBA" id="ARBA00049209"/>
    </source>
</evidence>
<feature type="domain" description="YjeF N-terminal" evidence="21">
    <location>
        <begin position="14"/>
        <end position="203"/>
    </location>
</feature>
<evidence type="ECO:0000256" key="11">
    <source>
        <dbReference type="ARBA" id="ARBA00023235"/>
    </source>
</evidence>
<dbReference type="Pfam" id="PF03853">
    <property type="entry name" value="YjeF_N"/>
    <property type="match status" value="1"/>
</dbReference>
<comment type="function">
    <text evidence="18">Catalyzes the epimerization of the S- and R-forms of NAD(P)HX, a damaged form of NAD(P)H that is a result of enzymatic or heat-dependent hydration. This is a prerequisite for the S-specific NAD(P)H-hydrate dehydratase to allow the repair of both epimers of NAD(P)HX.</text>
</comment>
<dbReference type="GO" id="GO:0005524">
    <property type="term" value="F:ATP binding"/>
    <property type="evidence" value="ECO:0007669"/>
    <property type="project" value="UniProtKB-UniRule"/>
</dbReference>
<evidence type="ECO:0000256" key="6">
    <source>
        <dbReference type="ARBA" id="ARBA00022741"/>
    </source>
</evidence>
<evidence type="ECO:0000256" key="14">
    <source>
        <dbReference type="ARBA" id="ARBA00025153"/>
    </source>
</evidence>
<proteinExistence type="inferred from homology"/>
<keyword evidence="7 17" id="KW-0067">ATP-binding</keyword>
<dbReference type="InterPro" id="IPR029056">
    <property type="entry name" value="Ribokinase-like"/>
</dbReference>
<dbReference type="HAMAP" id="MF_01965">
    <property type="entry name" value="NADHX_dehydratase"/>
    <property type="match status" value="1"/>
</dbReference>
<evidence type="ECO:0000256" key="8">
    <source>
        <dbReference type="ARBA" id="ARBA00022857"/>
    </source>
</evidence>
<dbReference type="Proteomes" id="UP000060778">
    <property type="component" value="Chromosome"/>
</dbReference>
<dbReference type="PROSITE" id="PS51385">
    <property type="entry name" value="YJEF_N"/>
    <property type="match status" value="1"/>
</dbReference>
<sequence>MGSWRGEFLDVREMRAIELNAEELGFTEELMMENAGAWVAKIASEKGNSFLILAGKGGKGGDGLVAARHLALMGKDVKVLFPYKECEVTKESTLKNLIRARMSDVQFVREPFEAEVIIDALLGTGVKGAPRGIARELIEWANGTSAYKISIDVPSGMNPDTGECELCFNADLVVSVHRAKKGLKEIMSKVKVVEIGIPRRAERYLGKGDLELAPRRKRKGLNGKVAVIGGSEKYQGAPWLSALAAFRAGADLVFVYTPNRMDYPELIWRSLNPSDLLEGLYRDGVNVIVVGPGLHATSKEVVKVVLKYIEERKEARVVIDADGLKALAELDVKFSWRAVLTPHLGEASRLLGREVSDDLQSRIEAAGEIGNKYEACVILKGETDVVYCNGRTVLNDRGNAYMTVGGTGDVLSGVVGALLGRDEPWWAAKAATLAVTLAGEKCVKERGHSSPSCLIEEVPRVLSGY</sequence>
<dbReference type="CDD" id="cd01171">
    <property type="entry name" value="YXKO-related"/>
    <property type="match status" value="1"/>
</dbReference>
<comment type="cofactor">
    <cofactor evidence="17">
        <name>Mg(2+)</name>
        <dbReference type="ChEBI" id="CHEBI:18420"/>
    </cofactor>
</comment>
<dbReference type="PANTHER" id="PTHR12592:SF0">
    <property type="entry name" value="ATP-DEPENDENT (S)-NAD(P)H-HYDRATE DEHYDRATASE"/>
    <property type="match status" value="1"/>
</dbReference>
<dbReference type="EC" id="4.2.1.136" evidence="19"/>
<feature type="binding site" evidence="18">
    <location>
        <begin position="123"/>
        <end position="129"/>
    </location>
    <ligand>
        <name>(6S)-NADPHX</name>
        <dbReference type="ChEBI" id="CHEBI:64076"/>
    </ligand>
</feature>
<dbReference type="STRING" id="940295.EYM_04630"/>
<name>A0A0U3DYA0_9CREN</name>
<evidence type="ECO:0000256" key="15">
    <source>
        <dbReference type="ARBA" id="ARBA00048238"/>
    </source>
</evidence>
<dbReference type="PIRSF" id="PIRSF017184">
    <property type="entry name" value="Nnr"/>
    <property type="match status" value="1"/>
</dbReference>
<dbReference type="GO" id="GO:0047453">
    <property type="term" value="F:ATP-dependent NAD(P)H-hydrate dehydratase activity"/>
    <property type="evidence" value="ECO:0007669"/>
    <property type="project" value="TreeGrafter"/>
</dbReference>
<dbReference type="GeneID" id="30680316"/>
<dbReference type="PROSITE" id="PS51383">
    <property type="entry name" value="YJEF_C_3"/>
    <property type="match status" value="1"/>
</dbReference>
<dbReference type="AlphaFoldDB" id="A0A0U3DYA0"/>
<dbReference type="GO" id="GO:0110051">
    <property type="term" value="P:metabolite repair"/>
    <property type="evidence" value="ECO:0007669"/>
    <property type="project" value="TreeGrafter"/>
</dbReference>
<keyword evidence="13" id="KW-0511">Multifunctional enzyme</keyword>
<feature type="binding site" evidence="17">
    <location>
        <position position="293"/>
    </location>
    <ligand>
        <name>(6S)-NADPHX</name>
        <dbReference type="ChEBI" id="CHEBI:64076"/>
    </ligand>
</feature>
<dbReference type="Gene3D" id="3.40.1190.20">
    <property type="match status" value="1"/>
</dbReference>
<evidence type="ECO:0000256" key="13">
    <source>
        <dbReference type="ARBA" id="ARBA00023268"/>
    </source>
</evidence>
<dbReference type="KEGG" id="iis:EYM_04630"/>
<comment type="catalytic activity">
    <reaction evidence="1 18 19">
        <text>(6R)-NADHX = (6S)-NADHX</text>
        <dbReference type="Rhea" id="RHEA:32215"/>
        <dbReference type="ChEBI" id="CHEBI:64074"/>
        <dbReference type="ChEBI" id="CHEBI:64075"/>
        <dbReference type="EC" id="5.1.99.6"/>
    </reaction>
</comment>
<evidence type="ECO:0000256" key="12">
    <source>
        <dbReference type="ARBA" id="ARBA00023239"/>
    </source>
</evidence>
<evidence type="ECO:0000256" key="2">
    <source>
        <dbReference type="ARBA" id="ARBA00000909"/>
    </source>
</evidence>
<feature type="binding site" evidence="17">
    <location>
        <position position="343"/>
    </location>
    <ligand>
        <name>(6S)-NADPHX</name>
        <dbReference type="ChEBI" id="CHEBI:64076"/>
    </ligand>
</feature>
<evidence type="ECO:0000256" key="18">
    <source>
        <dbReference type="HAMAP-Rule" id="MF_01966"/>
    </source>
</evidence>
<feature type="binding site" evidence="18">
    <location>
        <position position="152"/>
    </location>
    <ligand>
        <name>(6S)-NADPHX</name>
        <dbReference type="ChEBI" id="CHEBI:64076"/>
    </ligand>
</feature>
<feature type="domain" description="YjeF C-terminal" evidence="20">
    <location>
        <begin position="202"/>
        <end position="465"/>
    </location>
</feature>
<evidence type="ECO:0000256" key="19">
    <source>
        <dbReference type="PIRNR" id="PIRNR017184"/>
    </source>
</evidence>
<evidence type="ECO:0000313" key="22">
    <source>
        <dbReference type="EMBL" id="ALU12506.1"/>
    </source>
</evidence>
<comment type="similarity">
    <text evidence="18">Belongs to the NnrE/AIBP family.</text>
</comment>
<comment type="function">
    <text evidence="17">Catalyzes the dehydration of the S-form of NAD(P)HX at the expense of ADP, which is converted to AMP. Together with NAD(P)HX epimerase, which catalyzes the epimerization of the S- and R-forms, the enzyme allows the repair of both epimers of NAD(P)HX, a damaged form of NAD(P)H that is a result of enzymatic or heat-dependent hydration.</text>
</comment>
<gene>
    <name evidence="18" type="primary">nnrE</name>
    <name evidence="17" type="synonym">nnrD</name>
    <name evidence="22" type="ORF">EYM_04630</name>
</gene>
<evidence type="ECO:0000256" key="5">
    <source>
        <dbReference type="ARBA" id="ARBA00022723"/>
    </source>
</evidence>
<dbReference type="OrthoDB" id="15148at2157"/>
<dbReference type="Pfam" id="PF01256">
    <property type="entry name" value="Carb_kinase"/>
    <property type="match status" value="1"/>
</dbReference>
<keyword evidence="10 17" id="KW-0520">NAD</keyword>
<dbReference type="SUPFAM" id="SSF64153">
    <property type="entry name" value="YjeF N-terminal domain-like"/>
    <property type="match status" value="1"/>
</dbReference>
<comment type="similarity">
    <text evidence="3 19">In the N-terminal section; belongs to the NnrE/AIBP family.</text>
</comment>
<comment type="catalytic activity">
    <reaction evidence="2 18 19">
        <text>(6R)-NADPHX = (6S)-NADPHX</text>
        <dbReference type="Rhea" id="RHEA:32227"/>
        <dbReference type="ChEBI" id="CHEBI:64076"/>
        <dbReference type="ChEBI" id="CHEBI:64077"/>
        <dbReference type="EC" id="5.1.99.6"/>
    </reaction>
</comment>
<keyword evidence="23" id="KW-1185">Reference proteome</keyword>
<feature type="binding site" evidence="17">
    <location>
        <position position="408"/>
    </location>
    <ligand>
        <name>AMP</name>
        <dbReference type="ChEBI" id="CHEBI:456215"/>
    </ligand>
</feature>
<evidence type="ECO:0000256" key="1">
    <source>
        <dbReference type="ARBA" id="ARBA00000013"/>
    </source>
</evidence>
<evidence type="ECO:0000256" key="17">
    <source>
        <dbReference type="HAMAP-Rule" id="MF_01965"/>
    </source>
</evidence>
<evidence type="ECO:0000256" key="4">
    <source>
        <dbReference type="ARBA" id="ARBA00009524"/>
    </source>
</evidence>
<keyword evidence="6 17" id="KW-0547">Nucleotide-binding</keyword>
<comment type="catalytic activity">
    <reaction evidence="15 17 19">
        <text>(6S)-NADHX + ADP = AMP + phosphate + NADH + H(+)</text>
        <dbReference type="Rhea" id="RHEA:32223"/>
        <dbReference type="ChEBI" id="CHEBI:15378"/>
        <dbReference type="ChEBI" id="CHEBI:43474"/>
        <dbReference type="ChEBI" id="CHEBI:57945"/>
        <dbReference type="ChEBI" id="CHEBI:64074"/>
        <dbReference type="ChEBI" id="CHEBI:456215"/>
        <dbReference type="ChEBI" id="CHEBI:456216"/>
        <dbReference type="EC" id="4.2.1.136"/>
    </reaction>
</comment>
<comment type="subunit">
    <text evidence="17">Homotetramer.</text>
</comment>
<feature type="binding site" evidence="18">
    <location>
        <position position="119"/>
    </location>
    <ligand>
        <name>K(+)</name>
        <dbReference type="ChEBI" id="CHEBI:29103"/>
    </ligand>
</feature>
<keyword evidence="9 18" id="KW-0630">Potassium</keyword>
<feature type="binding site" evidence="18">
    <location>
        <position position="155"/>
    </location>
    <ligand>
        <name>K(+)</name>
        <dbReference type="ChEBI" id="CHEBI:29103"/>
    </ligand>
</feature>
<dbReference type="Gene3D" id="3.40.50.10260">
    <property type="entry name" value="YjeF N-terminal domain"/>
    <property type="match status" value="1"/>
</dbReference>
<organism evidence="22 23">
    <name type="scientific">Ignicoccus islandicus DSM 13165</name>
    <dbReference type="NCBI Taxonomy" id="940295"/>
    <lineage>
        <taxon>Archaea</taxon>
        <taxon>Thermoproteota</taxon>
        <taxon>Thermoprotei</taxon>
        <taxon>Desulfurococcales</taxon>
        <taxon>Desulfurococcaceae</taxon>
        <taxon>Ignicoccus</taxon>
    </lineage>
</organism>
<evidence type="ECO:0000256" key="10">
    <source>
        <dbReference type="ARBA" id="ARBA00023027"/>
    </source>
</evidence>
<evidence type="ECO:0000259" key="21">
    <source>
        <dbReference type="PROSITE" id="PS51385"/>
    </source>
</evidence>
<dbReference type="InterPro" id="IPR004443">
    <property type="entry name" value="YjeF_N_dom"/>
</dbReference>
<dbReference type="EC" id="5.1.99.6" evidence="19"/>
<evidence type="ECO:0000256" key="9">
    <source>
        <dbReference type="ARBA" id="ARBA00022958"/>
    </source>
</evidence>
<comment type="function">
    <text evidence="14 19">Bifunctional enzyme that catalyzes the epimerization of the S- and R-forms of NAD(P)HX and the dehydration of the S-form of NAD(P)HX at the expense of ADP, which is converted to AMP. This allows the repair of both epimers of NAD(P)HX, a damaged form of NAD(P)H that is a result of enzymatic or heat-dependent hydration.</text>
</comment>
<dbReference type="InterPro" id="IPR000631">
    <property type="entry name" value="CARKD"/>
</dbReference>
<evidence type="ECO:0000256" key="7">
    <source>
        <dbReference type="ARBA" id="ARBA00022840"/>
    </source>
</evidence>
<keyword evidence="5 18" id="KW-0479">Metal-binding</keyword>
<dbReference type="GO" id="GO:0052855">
    <property type="term" value="F:ADP-dependent NAD(P)H-hydrate dehydratase activity"/>
    <property type="evidence" value="ECO:0007669"/>
    <property type="project" value="UniProtKB-UniRule"/>
</dbReference>
<dbReference type="GO" id="GO:0046496">
    <property type="term" value="P:nicotinamide nucleotide metabolic process"/>
    <property type="evidence" value="ECO:0007669"/>
    <property type="project" value="UniProtKB-UniRule"/>
</dbReference>
<dbReference type="InterPro" id="IPR036652">
    <property type="entry name" value="YjeF_N_dom_sf"/>
</dbReference>
<dbReference type="PANTHER" id="PTHR12592">
    <property type="entry name" value="ATP-DEPENDENT (S)-NAD(P)H-HYDRATE DEHYDRATASE FAMILY MEMBER"/>
    <property type="match status" value="1"/>
</dbReference>
<dbReference type="NCBIfam" id="TIGR00197">
    <property type="entry name" value="yjeF_nterm"/>
    <property type="match status" value="1"/>
</dbReference>
<accession>A0A0U3DYA0</accession>
<evidence type="ECO:0000259" key="20">
    <source>
        <dbReference type="PROSITE" id="PS51383"/>
    </source>
</evidence>
<keyword evidence="12 17" id="KW-0456">Lyase</keyword>
<dbReference type="SUPFAM" id="SSF53613">
    <property type="entry name" value="Ribokinase-like"/>
    <property type="match status" value="1"/>
</dbReference>
<keyword evidence="11 18" id="KW-0413">Isomerase</keyword>
<evidence type="ECO:0000256" key="3">
    <source>
        <dbReference type="ARBA" id="ARBA00006001"/>
    </source>
</evidence>
<dbReference type="InterPro" id="IPR017953">
    <property type="entry name" value="Carbohydrate_kinase_pred_CS"/>
</dbReference>
<keyword evidence="8 17" id="KW-0521">NADP</keyword>
<dbReference type="EMBL" id="CP006867">
    <property type="protein sequence ID" value="ALU12506.1"/>
    <property type="molecule type" value="Genomic_DNA"/>
</dbReference>
<dbReference type="NCBIfam" id="TIGR00196">
    <property type="entry name" value="yjeF_cterm"/>
    <property type="match status" value="1"/>
</dbReference>
<dbReference type="GO" id="GO:0052856">
    <property type="term" value="F:NAD(P)HX epimerase activity"/>
    <property type="evidence" value="ECO:0007669"/>
    <property type="project" value="UniProtKB-UniRule"/>
</dbReference>
<dbReference type="PATRIC" id="fig|940295.4.peg.886"/>
<dbReference type="PROSITE" id="PS01050">
    <property type="entry name" value="YJEF_C_2"/>
    <property type="match status" value="1"/>
</dbReference>
<dbReference type="InterPro" id="IPR030677">
    <property type="entry name" value="Nnr"/>
</dbReference>
<comment type="caution">
    <text evidence="17">Lacks conserved residue(s) required for the propagation of feature annotation.</text>
</comment>
<feature type="binding site" evidence="17">
    <location>
        <position position="409"/>
    </location>
    <ligand>
        <name>(6S)-NADPHX</name>
        <dbReference type="ChEBI" id="CHEBI:64076"/>
    </ligand>
</feature>
<comment type="cofactor">
    <cofactor evidence="18 19">
        <name>K(+)</name>
        <dbReference type="ChEBI" id="CHEBI:29103"/>
    </cofactor>
    <text evidence="18 19">Binds 1 potassium ion per subunit.</text>
</comment>
<comment type="similarity">
    <text evidence="4 19">In the C-terminal section; belongs to the NnrD/CARKD family.</text>
</comment>
<reference evidence="22 23" key="1">
    <citation type="submission" date="2013-11" db="EMBL/GenBank/DDBJ databases">
        <title>Comparative genomics of Ignicoccus.</title>
        <authorList>
            <person name="Podar M."/>
        </authorList>
    </citation>
    <scope>NUCLEOTIDE SEQUENCE [LARGE SCALE GENOMIC DNA]</scope>
    <source>
        <strain evidence="22 23">DSM 13165</strain>
    </source>
</reference>
<dbReference type="HAMAP" id="MF_01966">
    <property type="entry name" value="NADHX_epimerase"/>
    <property type="match status" value="1"/>
</dbReference>
<comment type="catalytic activity">
    <reaction evidence="16 17 19">
        <text>(6S)-NADPHX + ADP = AMP + phosphate + NADPH + H(+)</text>
        <dbReference type="Rhea" id="RHEA:32235"/>
        <dbReference type="ChEBI" id="CHEBI:15378"/>
        <dbReference type="ChEBI" id="CHEBI:43474"/>
        <dbReference type="ChEBI" id="CHEBI:57783"/>
        <dbReference type="ChEBI" id="CHEBI:64076"/>
        <dbReference type="ChEBI" id="CHEBI:456215"/>
        <dbReference type="ChEBI" id="CHEBI:456216"/>
        <dbReference type="EC" id="4.2.1.136"/>
    </reaction>
</comment>
<evidence type="ECO:0000313" key="23">
    <source>
        <dbReference type="Proteomes" id="UP000060778"/>
    </source>
</evidence>
<dbReference type="RefSeq" id="WP_075049867.1">
    <property type="nucleotide sequence ID" value="NZ_CP006867.1"/>
</dbReference>